<organism evidence="1">
    <name type="scientific">Sexangularia sp. CB-2014</name>
    <dbReference type="NCBI Taxonomy" id="1486929"/>
    <lineage>
        <taxon>Eukaryota</taxon>
        <taxon>Amoebozoa</taxon>
        <taxon>Tubulinea</taxon>
        <taxon>Elardia</taxon>
        <taxon>Arcellinida</taxon>
        <taxon>Arcellinida incertae sedis</taxon>
        <taxon>Sexangularia</taxon>
    </lineage>
</organism>
<sequence length="211" mass="21203">MEKTPSGGSAPLARLALETQRAFLRLAQVREAERSADAEAAAEVDAEAEAVSSADASAGAAARDAALASALASMMEAVAALSRATAVVEESATAGADVVRVSWDNVAYLTARGGSTDEERAAARSAALAIVADAQARYELASAPLANGATLSGQETAEEAQVDSELLAKVQSAAQAQSGPGIAKRLPLDPPGVVLPASFVAAWREGTATAK</sequence>
<name>A0A7S1YIY4_9EUKA</name>
<proteinExistence type="predicted"/>
<evidence type="ECO:0000313" key="1">
    <source>
        <dbReference type="EMBL" id="CAD9308540.1"/>
    </source>
</evidence>
<dbReference type="EMBL" id="HBGL01015282">
    <property type="protein sequence ID" value="CAD9308540.1"/>
    <property type="molecule type" value="Transcribed_RNA"/>
</dbReference>
<accession>A0A7S1YIY4</accession>
<protein>
    <submittedName>
        <fullName evidence="1">Uncharacterized protein</fullName>
    </submittedName>
</protein>
<dbReference type="AlphaFoldDB" id="A0A7S1YIY4"/>
<gene>
    <name evidence="1" type="ORF">SSP0437_LOCUS11960</name>
</gene>
<reference evidence="1" key="1">
    <citation type="submission" date="2021-01" db="EMBL/GenBank/DDBJ databases">
        <authorList>
            <person name="Corre E."/>
            <person name="Pelletier E."/>
            <person name="Niang G."/>
            <person name="Scheremetjew M."/>
            <person name="Finn R."/>
            <person name="Kale V."/>
            <person name="Holt S."/>
            <person name="Cochrane G."/>
            <person name="Meng A."/>
            <person name="Brown T."/>
            <person name="Cohen L."/>
        </authorList>
    </citation>
    <scope>NUCLEOTIDE SEQUENCE</scope>
    <source>
        <strain evidence="1">ATCC 50979</strain>
    </source>
</reference>